<dbReference type="Gene3D" id="2.130.10.130">
    <property type="entry name" value="Integrin alpha, N-terminal"/>
    <property type="match status" value="1"/>
</dbReference>
<dbReference type="AlphaFoldDB" id="A0A842HI66"/>
<proteinExistence type="predicted"/>
<feature type="signal peptide" evidence="1">
    <location>
        <begin position="1"/>
        <end position="19"/>
    </location>
</feature>
<dbReference type="Proteomes" id="UP000546464">
    <property type="component" value="Unassembled WGS sequence"/>
</dbReference>
<keyword evidence="1" id="KW-0732">Signal</keyword>
<dbReference type="EMBL" id="JACHVB010000035">
    <property type="protein sequence ID" value="MBC2595244.1"/>
    <property type="molecule type" value="Genomic_DNA"/>
</dbReference>
<feature type="chain" id="PRO_5033063758" evidence="1">
    <location>
        <begin position="20"/>
        <end position="664"/>
    </location>
</feature>
<protein>
    <submittedName>
        <fullName evidence="2">VCBS repeat-containing protein</fullName>
    </submittedName>
</protein>
<dbReference type="SUPFAM" id="SSF69318">
    <property type="entry name" value="Integrin alpha N-terminal domain"/>
    <property type="match status" value="1"/>
</dbReference>
<name>A0A842HI66_9BACT</name>
<gene>
    <name evidence="2" type="ORF">H5P28_13330</name>
</gene>
<evidence type="ECO:0000313" key="3">
    <source>
        <dbReference type="Proteomes" id="UP000546464"/>
    </source>
</evidence>
<sequence>MSLPRTLIFASLLAIGQHATCSALSSGVPIKVANETETGPLSLGLGTVPVGYARITGGELPDLFVATGRHSLRPMFYLLRYQGSENDTPVFAPHTTVPFPAGGKTLADGTIWQDEQGTVYGFWIDGMKIRRTRFDPTTNTFTQDAPPLALEGLPRAPRKIAVHTNTDGSLSVLLAVYDGTDRSTPDKLHWRDKEYRPYDGGLIFRGGIGYDGLWAGTLARPDADDLEGLRALEGLDAEGLFAFTGLTAFPAPTGPAPLEGWIGGTRMGNFQYYSAGKTGEATPPRKYAVDETGIIVRHPLINASPITYPSGVNTGNLIAGGEGALYYHELTGRREQNGAPVYAAPRPVLIAGANLFPGALPVLSTGDLNGDGADDILAGNSEGKILLFTNHGTNEAPLFDAGVEIEADGEPIFIQQGYVGVQGPQEHRWGYACPRLFDWNGNGLLDIVTSSATAVHEVYPNTGTPTEPVFGKPQTLYCDGLPLHGTWRVQPAVARIGDEVLYLYLDDQDELHAAWQIDAHNLRDGGKLVFDDTDTPIKGAMIEAGGTGRIKLNLVDWDGDGKLDLLVGTPRHGLMYDSPDGPLQQRKLPGASVLFLKNLGTNEQPRFARPTFMKFRGEPITLAQHACSPAATRIGSASTDGPNLIVGDQEGLIFYYDRQDLSWD</sequence>
<comment type="caution">
    <text evidence="2">The sequence shown here is derived from an EMBL/GenBank/DDBJ whole genome shotgun (WGS) entry which is preliminary data.</text>
</comment>
<organism evidence="2 3">
    <name type="scientific">Ruficoccus amylovorans</name>
    <dbReference type="NCBI Taxonomy" id="1804625"/>
    <lineage>
        <taxon>Bacteria</taxon>
        <taxon>Pseudomonadati</taxon>
        <taxon>Verrucomicrobiota</taxon>
        <taxon>Opitutia</taxon>
        <taxon>Puniceicoccales</taxon>
        <taxon>Cerasicoccaceae</taxon>
        <taxon>Ruficoccus</taxon>
    </lineage>
</organism>
<evidence type="ECO:0000256" key="1">
    <source>
        <dbReference type="SAM" id="SignalP"/>
    </source>
</evidence>
<accession>A0A842HI66</accession>
<dbReference type="RefSeq" id="WP_185676200.1">
    <property type="nucleotide sequence ID" value="NZ_JACHVB010000035.1"/>
</dbReference>
<reference evidence="2 3" key="1">
    <citation type="submission" date="2020-07" db="EMBL/GenBank/DDBJ databases">
        <authorList>
            <person name="Feng X."/>
        </authorList>
    </citation>
    <scope>NUCLEOTIDE SEQUENCE [LARGE SCALE GENOMIC DNA]</scope>
    <source>
        <strain evidence="2 3">JCM31066</strain>
    </source>
</reference>
<evidence type="ECO:0000313" key="2">
    <source>
        <dbReference type="EMBL" id="MBC2595244.1"/>
    </source>
</evidence>
<keyword evidence="3" id="KW-1185">Reference proteome</keyword>
<dbReference type="InterPro" id="IPR028994">
    <property type="entry name" value="Integrin_alpha_N"/>
</dbReference>